<dbReference type="AlphaFoldDB" id="A0A918G1P5"/>
<reference evidence="2" key="2">
    <citation type="submission" date="2020-09" db="EMBL/GenBank/DDBJ databases">
        <authorList>
            <person name="Sun Q."/>
            <person name="Ohkuma M."/>
        </authorList>
    </citation>
    <scope>NUCLEOTIDE SEQUENCE</scope>
    <source>
        <strain evidence="2">JCM 4386</strain>
    </source>
</reference>
<dbReference type="Proteomes" id="UP000606194">
    <property type="component" value="Unassembled WGS sequence"/>
</dbReference>
<feature type="compositionally biased region" description="Low complexity" evidence="1">
    <location>
        <begin position="216"/>
        <end position="233"/>
    </location>
</feature>
<feature type="compositionally biased region" description="Basic and acidic residues" evidence="1">
    <location>
        <begin position="8"/>
        <end position="25"/>
    </location>
</feature>
<name>A0A918G1P5_9ACTN</name>
<feature type="compositionally biased region" description="Basic and acidic residues" evidence="1">
    <location>
        <begin position="264"/>
        <end position="358"/>
    </location>
</feature>
<feature type="region of interest" description="Disordered" evidence="1">
    <location>
        <begin position="209"/>
        <end position="371"/>
    </location>
</feature>
<evidence type="ECO:0000313" key="2">
    <source>
        <dbReference type="EMBL" id="GGS11467.1"/>
    </source>
</evidence>
<organism evidence="2 3">
    <name type="scientific">Streptomyces humidus</name>
    <dbReference type="NCBI Taxonomy" id="52259"/>
    <lineage>
        <taxon>Bacteria</taxon>
        <taxon>Bacillati</taxon>
        <taxon>Actinomycetota</taxon>
        <taxon>Actinomycetes</taxon>
        <taxon>Kitasatosporales</taxon>
        <taxon>Streptomycetaceae</taxon>
        <taxon>Streptomyces</taxon>
    </lineage>
</organism>
<dbReference type="SUPFAM" id="SSF57997">
    <property type="entry name" value="Tropomyosin"/>
    <property type="match status" value="1"/>
</dbReference>
<proteinExistence type="predicted"/>
<sequence length="371" mass="40751">MLSGRQRTYGERAPDDAHVIRERGGDGTGAGTGLEVRHRPGGWKLAIMVGKGVRRPGGTHDVEEVLDELYATPPSDFVSLREQRAAAARTDGRPQDARRIHAARRPTLAAWAANLLLRARGQESRRFLELGRALREAYGNLDAEGIKELSEQRRSIVSALSRQAAELAGEAGHRLSDAARQDVEATLRAVLADQDAADRWAAGRLENALTPPADFPAGAGTTTGEPAGAVAAPRPSKSSQPSARSRAKDELAERRRRRQEQEDEARRAAESAGRRLGELRAAHADAEGELRHAQDRQDQARRQQAEAEQRLSRAEQDLRHAQEDLRRAERERRAADERRRAAADAVARAEQEARDAERKLRRLTGQTSGPA</sequence>
<comment type="caution">
    <text evidence="2">The sequence shown here is derived from an EMBL/GenBank/DDBJ whole genome shotgun (WGS) entry which is preliminary data.</text>
</comment>
<evidence type="ECO:0000313" key="3">
    <source>
        <dbReference type="Proteomes" id="UP000606194"/>
    </source>
</evidence>
<accession>A0A918G1P5</accession>
<gene>
    <name evidence="2" type="ORF">GCM10010269_58230</name>
</gene>
<evidence type="ECO:0000256" key="1">
    <source>
        <dbReference type="SAM" id="MobiDB-lite"/>
    </source>
</evidence>
<keyword evidence="3" id="KW-1185">Reference proteome</keyword>
<protein>
    <submittedName>
        <fullName evidence="2">Uncharacterized protein</fullName>
    </submittedName>
</protein>
<dbReference type="EMBL" id="BMTL01000027">
    <property type="protein sequence ID" value="GGS11467.1"/>
    <property type="molecule type" value="Genomic_DNA"/>
</dbReference>
<feature type="region of interest" description="Disordered" evidence="1">
    <location>
        <begin position="1"/>
        <end position="36"/>
    </location>
</feature>
<reference evidence="2" key="1">
    <citation type="journal article" date="2014" name="Int. J. Syst. Evol. Microbiol.">
        <title>Complete genome sequence of Corynebacterium casei LMG S-19264T (=DSM 44701T), isolated from a smear-ripened cheese.</title>
        <authorList>
            <consortium name="US DOE Joint Genome Institute (JGI-PGF)"/>
            <person name="Walter F."/>
            <person name="Albersmeier A."/>
            <person name="Kalinowski J."/>
            <person name="Ruckert C."/>
        </authorList>
    </citation>
    <scope>NUCLEOTIDE SEQUENCE</scope>
    <source>
        <strain evidence="2">JCM 4386</strain>
    </source>
</reference>